<evidence type="ECO:0000313" key="8">
    <source>
        <dbReference type="EMBL" id="KAL1496129.1"/>
    </source>
</evidence>
<dbReference type="AlphaFoldDB" id="A0AB34IEY8"/>
<keyword evidence="2" id="KW-0813">Transport</keyword>
<dbReference type="GO" id="GO:0016020">
    <property type="term" value="C:membrane"/>
    <property type="evidence" value="ECO:0007669"/>
    <property type="project" value="UniProtKB-SubCell"/>
</dbReference>
<dbReference type="EMBL" id="JBGBPQ010000030">
    <property type="protein sequence ID" value="KAL1496129.1"/>
    <property type="molecule type" value="Genomic_DNA"/>
</dbReference>
<evidence type="ECO:0000256" key="5">
    <source>
        <dbReference type="ARBA" id="ARBA00022989"/>
    </source>
</evidence>
<keyword evidence="4 7" id="KW-0812">Transmembrane</keyword>
<evidence type="ECO:0000256" key="7">
    <source>
        <dbReference type="SAM" id="Phobius"/>
    </source>
</evidence>
<evidence type="ECO:0000256" key="1">
    <source>
        <dbReference type="ARBA" id="ARBA00004141"/>
    </source>
</evidence>
<feature type="transmembrane region" description="Helical" evidence="7">
    <location>
        <begin position="423"/>
        <end position="449"/>
    </location>
</feature>
<dbReference type="InterPro" id="IPR004776">
    <property type="entry name" value="Mem_transp_PIN-like"/>
</dbReference>
<evidence type="ECO:0000256" key="3">
    <source>
        <dbReference type="ARBA" id="ARBA00022475"/>
    </source>
</evidence>
<evidence type="ECO:0000256" key="4">
    <source>
        <dbReference type="ARBA" id="ARBA00022692"/>
    </source>
</evidence>
<feature type="transmembrane region" description="Helical" evidence="7">
    <location>
        <begin position="400"/>
        <end position="417"/>
    </location>
</feature>
<feature type="transmembrane region" description="Helical" evidence="7">
    <location>
        <begin position="12"/>
        <end position="33"/>
    </location>
</feature>
<feature type="transmembrane region" description="Helical" evidence="7">
    <location>
        <begin position="339"/>
        <end position="362"/>
    </location>
</feature>
<feature type="transmembrane region" description="Helical" evidence="7">
    <location>
        <begin position="485"/>
        <end position="505"/>
    </location>
</feature>
<feature type="transmembrane region" description="Helical" evidence="7">
    <location>
        <begin position="71"/>
        <end position="90"/>
    </location>
</feature>
<sequence length="655" mass="70113">MAEAGDGDEIVAIMLNIIVLMSLGYAIHLAGPLRTAEQRAVLGMFMTCLSLPSLFFATLSQEDFRDTSMAVLLAVVIAKICMLAFGYAFGRVAREHPRPALGSRELYAGMFSLLTTNGDEVGLGVPVVGALFPERMPMLFVLAGIQKMCFLPPALVLLGMSGAIRRSGEYPGGAAGARILNILREVLRAKLQDPLVLGILFGTLYNVLGPALPREDDAPWTIAGYTPGLFGGAKVHPYVKTVCTTLAAAFTPIIFVLSGAASVGIYSALLDWDNIVLPLTLVVLKSVILPTIILCILSVFGAADDVKDFAFVFGMFPASGANMVYIVNYQPNPRQTATLMGTLALSKIVAFPLLLLASRLMFTADEAVQGELRGVGVFVRSLSLPLCVWTFVYTTFFRRANASLIAFLGLECVFLASDFFEGALGAAVICSLGWASEAALVSVAAVYVFRFYRVGRQTSEVSRVAQGDYRLVEDPQSRGSVVSPFARLPFVVCAAVLAGAALEAVSDGLFHTHALARFTWSDVLWPVSVPVVHLGFAFLLVVSFLALLHYDAEFDLREVDKDLHNMLQRINVVLVLGATQQILASYTLSSLGELPSDAIPRGSFALLAAMAAILGKGRGCVLFIVFGWHGLRDFCSSGRKTAPVAGSKGIEAAIE</sequence>
<feature type="transmembrane region" description="Helical" evidence="7">
    <location>
        <begin position="570"/>
        <end position="592"/>
    </location>
</feature>
<keyword evidence="5 7" id="KW-1133">Transmembrane helix</keyword>
<organism evidence="8 9">
    <name type="scientific">Prymnesium parvum</name>
    <name type="common">Toxic golden alga</name>
    <dbReference type="NCBI Taxonomy" id="97485"/>
    <lineage>
        <taxon>Eukaryota</taxon>
        <taxon>Haptista</taxon>
        <taxon>Haptophyta</taxon>
        <taxon>Prymnesiophyceae</taxon>
        <taxon>Prymnesiales</taxon>
        <taxon>Prymnesiaceae</taxon>
        <taxon>Prymnesium</taxon>
    </lineage>
</organism>
<feature type="transmembrane region" description="Helical" evidence="7">
    <location>
        <begin position="309"/>
        <end position="327"/>
    </location>
</feature>
<evidence type="ECO:0008006" key="10">
    <source>
        <dbReference type="Google" id="ProtNLM"/>
    </source>
</evidence>
<dbReference type="Pfam" id="PF03547">
    <property type="entry name" value="Mem_trans"/>
    <property type="match status" value="1"/>
</dbReference>
<dbReference type="PANTHER" id="PTHR36838:SF3">
    <property type="entry name" value="TRANSPORTER AUXIN EFFLUX CARRIER EC FAMILY"/>
    <property type="match status" value="1"/>
</dbReference>
<feature type="transmembrane region" description="Helical" evidence="7">
    <location>
        <begin position="282"/>
        <end position="303"/>
    </location>
</feature>
<evidence type="ECO:0000256" key="2">
    <source>
        <dbReference type="ARBA" id="ARBA00022448"/>
    </source>
</evidence>
<protein>
    <recommendedName>
        <fullName evidence="10">Protein RFT1 homolog</fullName>
    </recommendedName>
</protein>
<gene>
    <name evidence="8" type="ORF">AB1Y20_014750</name>
</gene>
<feature type="transmembrane region" description="Helical" evidence="7">
    <location>
        <begin position="525"/>
        <end position="550"/>
    </location>
</feature>
<proteinExistence type="predicted"/>
<reference evidence="8 9" key="1">
    <citation type="journal article" date="2024" name="Science">
        <title>Giant polyketide synthase enzymes in the biosynthesis of giant marine polyether toxins.</title>
        <authorList>
            <person name="Fallon T.R."/>
            <person name="Shende V.V."/>
            <person name="Wierzbicki I.H."/>
            <person name="Pendleton A.L."/>
            <person name="Watervoot N.F."/>
            <person name="Auber R.P."/>
            <person name="Gonzalez D.J."/>
            <person name="Wisecaver J.H."/>
            <person name="Moore B.S."/>
        </authorList>
    </citation>
    <scope>NUCLEOTIDE SEQUENCE [LARGE SCALE GENOMIC DNA]</scope>
    <source>
        <strain evidence="8 9">12B1</strain>
    </source>
</reference>
<comment type="caution">
    <text evidence="8">The sequence shown here is derived from an EMBL/GenBank/DDBJ whole genome shotgun (WGS) entry which is preliminary data.</text>
</comment>
<keyword evidence="9" id="KW-1185">Reference proteome</keyword>
<name>A0AB34IEY8_PRYPA</name>
<evidence type="ECO:0000313" key="9">
    <source>
        <dbReference type="Proteomes" id="UP001515480"/>
    </source>
</evidence>
<dbReference type="PANTHER" id="PTHR36838">
    <property type="entry name" value="AUXIN EFFLUX CARRIER FAMILY PROTEIN"/>
    <property type="match status" value="1"/>
</dbReference>
<accession>A0AB34IEY8</accession>
<feature type="transmembrane region" description="Helical" evidence="7">
    <location>
        <begin position="604"/>
        <end position="631"/>
    </location>
</feature>
<feature type="transmembrane region" description="Helical" evidence="7">
    <location>
        <begin position="40"/>
        <end position="59"/>
    </location>
</feature>
<dbReference type="Proteomes" id="UP001515480">
    <property type="component" value="Unassembled WGS sequence"/>
</dbReference>
<dbReference type="GO" id="GO:0055085">
    <property type="term" value="P:transmembrane transport"/>
    <property type="evidence" value="ECO:0007669"/>
    <property type="project" value="InterPro"/>
</dbReference>
<evidence type="ECO:0000256" key="6">
    <source>
        <dbReference type="ARBA" id="ARBA00023136"/>
    </source>
</evidence>
<feature type="transmembrane region" description="Helical" evidence="7">
    <location>
        <begin position="138"/>
        <end position="158"/>
    </location>
</feature>
<comment type="subcellular location">
    <subcellularLocation>
        <location evidence="1">Membrane</location>
        <topology evidence="1">Multi-pass membrane protein</topology>
    </subcellularLocation>
</comment>
<keyword evidence="6 7" id="KW-0472">Membrane</keyword>
<feature type="transmembrane region" description="Helical" evidence="7">
    <location>
        <begin position="111"/>
        <end position="132"/>
    </location>
</feature>
<feature type="transmembrane region" description="Helical" evidence="7">
    <location>
        <begin position="246"/>
        <end position="270"/>
    </location>
</feature>
<keyword evidence="3" id="KW-1003">Cell membrane</keyword>